<evidence type="ECO:0000313" key="1">
    <source>
        <dbReference type="EMBL" id="RFC64361.1"/>
    </source>
</evidence>
<reference evidence="1 2" key="1">
    <citation type="submission" date="2018-08" db="EMBL/GenBank/DDBJ databases">
        <title>Fulvimarina sp. 85, whole genome shotgun sequence.</title>
        <authorList>
            <person name="Tuo L."/>
        </authorList>
    </citation>
    <scope>NUCLEOTIDE SEQUENCE [LARGE SCALE GENOMIC DNA]</scope>
    <source>
        <strain evidence="1 2">85</strain>
    </source>
</reference>
<organism evidence="1 2">
    <name type="scientific">Fulvimarina endophytica</name>
    <dbReference type="NCBI Taxonomy" id="2293836"/>
    <lineage>
        <taxon>Bacteria</taxon>
        <taxon>Pseudomonadati</taxon>
        <taxon>Pseudomonadota</taxon>
        <taxon>Alphaproteobacteria</taxon>
        <taxon>Hyphomicrobiales</taxon>
        <taxon>Aurantimonadaceae</taxon>
        <taxon>Fulvimarina</taxon>
    </lineage>
</organism>
<keyword evidence="2" id="KW-1185">Reference proteome</keyword>
<name>A0A371X556_9HYPH</name>
<protein>
    <submittedName>
        <fullName evidence="1">Uncharacterized protein</fullName>
    </submittedName>
</protein>
<proteinExistence type="predicted"/>
<accession>A0A371X556</accession>
<dbReference type="EMBL" id="QURL01000003">
    <property type="protein sequence ID" value="RFC64361.1"/>
    <property type="molecule type" value="Genomic_DNA"/>
</dbReference>
<evidence type="ECO:0000313" key="2">
    <source>
        <dbReference type="Proteomes" id="UP000264310"/>
    </source>
</evidence>
<dbReference type="Proteomes" id="UP000264310">
    <property type="component" value="Unassembled WGS sequence"/>
</dbReference>
<comment type="caution">
    <text evidence="1">The sequence shown here is derived from an EMBL/GenBank/DDBJ whole genome shotgun (WGS) entry which is preliminary data.</text>
</comment>
<dbReference type="AlphaFoldDB" id="A0A371X556"/>
<sequence>MRVLSRRPGSPCLGLMSWNGPLGRRAFVRLGPARRSRSPLRVASTLLARAETDQARAPAPIIGRKVRSSIERMIII</sequence>
<gene>
    <name evidence="1" type="ORF">DYI37_08560</name>
</gene>